<dbReference type="EMBL" id="CP095350">
    <property type="protein sequence ID" value="XAG84358.1"/>
    <property type="molecule type" value="Genomic_DNA"/>
</dbReference>
<name>A0AAU6VDJ4_UNCXX</name>
<proteinExistence type="predicted"/>
<dbReference type="AlphaFoldDB" id="A0AAU6VDJ4"/>
<dbReference type="GO" id="GO:0016757">
    <property type="term" value="F:glycosyltransferase activity"/>
    <property type="evidence" value="ECO:0007669"/>
    <property type="project" value="InterPro"/>
</dbReference>
<feature type="domain" description="Glycosyltransferase subfamily 4-like N-terminal" evidence="2">
    <location>
        <begin position="18"/>
        <end position="188"/>
    </location>
</feature>
<accession>A0AAU6VDJ4</accession>
<reference evidence="3" key="1">
    <citation type="submission" date="2022-03" db="EMBL/GenBank/DDBJ databases">
        <title>Sea Food Isolates.</title>
        <authorList>
            <person name="Li c."/>
        </authorList>
    </citation>
    <scope>NUCLEOTIDE SEQUENCE</scope>
    <source>
        <strain evidence="3">19MO03SA05</strain>
    </source>
</reference>
<evidence type="ECO:0000313" key="3">
    <source>
        <dbReference type="EMBL" id="XAG84358.1"/>
    </source>
</evidence>
<dbReference type="PANTHER" id="PTHR12526">
    <property type="entry name" value="GLYCOSYLTRANSFERASE"/>
    <property type="match status" value="1"/>
</dbReference>
<organism evidence="3">
    <name type="scientific">bacterium 19MO03SA05</name>
    <dbReference type="NCBI Taxonomy" id="2920620"/>
    <lineage>
        <taxon>Bacteria</taxon>
    </lineage>
</organism>
<dbReference type="Pfam" id="PF00534">
    <property type="entry name" value="Glycos_transf_1"/>
    <property type="match status" value="1"/>
</dbReference>
<feature type="domain" description="Glycosyl transferase family 1" evidence="1">
    <location>
        <begin position="193"/>
        <end position="340"/>
    </location>
</feature>
<dbReference type="Pfam" id="PF13439">
    <property type="entry name" value="Glyco_transf_4"/>
    <property type="match status" value="1"/>
</dbReference>
<sequence>MKIAFIITGSNTTSIYIVTQDVINYLREKGHQVDVFFTDLSHLPLDSHQKHINRKNIFQSKIKNLLFRLLKNFIGRHVFEYLTSGIIIDKNKQLFKGYDCIFVHGAVSINFRCLKLPHFIVLHSCKYENFLSRRSWLTKPLYKLLYQSVYDNKNLLTVSNSASYDIIKKMDAKPRSIETIYNGFDFDRMISKAKKGITKNVPEKFIMAAGRPDHTKRFDILLKAYAKTKQNLPLVIFGEGRKLKELKKLAVDLGIQDKVIFWGFCDNLLPYFKQASLYVLSSDVEGLPTVIIESIAIGTPVVATDVGGVREILGHRLQHCVVPRRDIDTLARKIDEILDNLPEVSVEDINFLDYRSIGKRYEELSERMRDGL</sequence>
<dbReference type="InterPro" id="IPR001296">
    <property type="entry name" value="Glyco_trans_1"/>
</dbReference>
<protein>
    <submittedName>
        <fullName evidence="3">Glycosyltransferase</fullName>
    </submittedName>
</protein>
<evidence type="ECO:0000259" key="1">
    <source>
        <dbReference type="Pfam" id="PF00534"/>
    </source>
</evidence>
<dbReference type="CDD" id="cd03811">
    <property type="entry name" value="GT4_GT28_WabH-like"/>
    <property type="match status" value="1"/>
</dbReference>
<gene>
    <name evidence="3" type="ORF">MRM63_12735</name>
</gene>
<evidence type="ECO:0000259" key="2">
    <source>
        <dbReference type="Pfam" id="PF13439"/>
    </source>
</evidence>
<dbReference type="InterPro" id="IPR028098">
    <property type="entry name" value="Glyco_trans_4-like_N"/>
</dbReference>